<evidence type="ECO:0000313" key="4">
    <source>
        <dbReference type="Proteomes" id="UP000004018"/>
    </source>
</evidence>
<protein>
    <recommendedName>
        <fullName evidence="2">Type I restriction enzyme R protein C-terminal domain-containing protein</fullName>
    </recommendedName>
</protein>
<comment type="caution">
    <text evidence="3">The sequence shown here is derived from an EMBL/GenBank/DDBJ whole genome shotgun (WGS) entry which is preliminary data.</text>
</comment>
<keyword evidence="4" id="KW-1185">Reference proteome</keyword>
<organism evidence="3 4">
    <name type="scientific">Megasphaera lornae</name>
    <dbReference type="NCBI Taxonomy" id="1000568"/>
    <lineage>
        <taxon>Bacteria</taxon>
        <taxon>Bacillati</taxon>
        <taxon>Bacillota</taxon>
        <taxon>Negativicutes</taxon>
        <taxon>Veillonellales</taxon>
        <taxon>Veillonellaceae</taxon>
        <taxon>Megasphaera</taxon>
    </lineage>
</organism>
<gene>
    <name evidence="3" type="ORF">HMPREF1039_1287</name>
</gene>
<dbReference type="EMBL" id="AFIJ01000026">
    <property type="protein sequence ID" value="EGL40469.1"/>
    <property type="molecule type" value="Genomic_DNA"/>
</dbReference>
<accession>A0ABN0D074</accession>
<name>A0ABN0D074_9FIRM</name>
<reference evidence="3 4" key="1">
    <citation type="submission" date="2011-04" db="EMBL/GenBank/DDBJ databases">
        <authorList>
            <person name="Harkins D.M."/>
            <person name="Madupu R."/>
            <person name="Durkin A.S."/>
            <person name="Torralba M."/>
            <person name="Methe B."/>
            <person name="Sutton G.G."/>
            <person name="Nelson K.E."/>
        </authorList>
    </citation>
    <scope>NUCLEOTIDE SEQUENCE [LARGE SCALE GENOMIC DNA]</scope>
    <source>
        <strain evidence="3 4">UPII 199-6</strain>
    </source>
</reference>
<dbReference type="Pfam" id="PF12008">
    <property type="entry name" value="EcoR124_C"/>
    <property type="match status" value="1"/>
</dbReference>
<evidence type="ECO:0000259" key="2">
    <source>
        <dbReference type="Pfam" id="PF12008"/>
    </source>
</evidence>
<feature type="coiled-coil region" evidence="1">
    <location>
        <begin position="97"/>
        <end position="124"/>
    </location>
</feature>
<sequence length="250" mass="28852">MRPKSQSIETPSFTWNNLFYEFTKDESAESYIINVALDEKSYKTLALRYKELFGTGDGSNGDEDVPYDIEGYLTAIDTDMIDSDYMNTRFEKFPKILRQEGDNAEALKQAVDELHKTFATLTQEEQKYANIFLHDIQRGDVVPEGDKTLRDYITEYMTKAKDDQLHRFAEVFGLDEQKLRALMALQITEGNINEFGRFDALKATVDKQKAKAYFEKIEGKSIIPPKIPVKIDKILREFILRGGFEIKKPN</sequence>
<keyword evidence="1" id="KW-0175">Coiled coil</keyword>
<dbReference type="Proteomes" id="UP000004018">
    <property type="component" value="Unassembled WGS sequence"/>
</dbReference>
<dbReference type="InterPro" id="IPR022625">
    <property type="entry name" value="TypeI_RM_Rsu_C"/>
</dbReference>
<dbReference type="RefSeq" id="WP_007391053.1">
    <property type="nucleotide sequence ID" value="NZ_AFIJ01000026.1"/>
</dbReference>
<evidence type="ECO:0000313" key="3">
    <source>
        <dbReference type="EMBL" id="EGL40469.1"/>
    </source>
</evidence>
<evidence type="ECO:0000256" key="1">
    <source>
        <dbReference type="SAM" id="Coils"/>
    </source>
</evidence>
<proteinExistence type="predicted"/>
<feature type="domain" description="Type I restriction enzyme R protein C-terminal" evidence="2">
    <location>
        <begin position="19"/>
        <end position="238"/>
    </location>
</feature>